<dbReference type="AlphaFoldDB" id="A0A1L0B6M3"/>
<feature type="domain" description="UBA" evidence="2">
    <location>
        <begin position="1"/>
        <end position="39"/>
    </location>
</feature>
<feature type="compositionally biased region" description="Low complexity" evidence="1">
    <location>
        <begin position="700"/>
        <end position="737"/>
    </location>
</feature>
<feature type="compositionally biased region" description="Polar residues" evidence="1">
    <location>
        <begin position="738"/>
        <end position="754"/>
    </location>
</feature>
<name>A0A1L0B6M3_9ASCO</name>
<dbReference type="PROSITE" id="PS50030">
    <property type="entry name" value="UBA"/>
    <property type="match status" value="1"/>
</dbReference>
<dbReference type="InterPro" id="IPR009060">
    <property type="entry name" value="UBA-like_sf"/>
</dbReference>
<dbReference type="SUPFAM" id="SSF46934">
    <property type="entry name" value="UBA-like"/>
    <property type="match status" value="1"/>
</dbReference>
<feature type="compositionally biased region" description="Polar residues" evidence="1">
    <location>
        <begin position="626"/>
        <end position="659"/>
    </location>
</feature>
<dbReference type="Proteomes" id="UP000182334">
    <property type="component" value="Chromosome I"/>
</dbReference>
<feature type="region of interest" description="Disordered" evidence="1">
    <location>
        <begin position="580"/>
        <end position="763"/>
    </location>
</feature>
<reference evidence="3 4" key="1">
    <citation type="submission" date="2016-10" db="EMBL/GenBank/DDBJ databases">
        <authorList>
            <person name="de Groot N.N."/>
        </authorList>
    </citation>
    <scope>NUCLEOTIDE SEQUENCE [LARGE SCALE GENOMIC DNA]</scope>
    <source>
        <strain evidence="3 4">CBS 141442</strain>
    </source>
</reference>
<evidence type="ECO:0000313" key="4">
    <source>
        <dbReference type="Proteomes" id="UP000182334"/>
    </source>
</evidence>
<dbReference type="InterPro" id="IPR015940">
    <property type="entry name" value="UBA"/>
</dbReference>
<dbReference type="PANTHER" id="PTHR39597">
    <property type="entry name" value="UBA DOMAIN-CONTAINING PROTEIN RUP1"/>
    <property type="match status" value="1"/>
</dbReference>
<dbReference type="STRING" id="45354.A0A1L0B6M3"/>
<dbReference type="PANTHER" id="PTHR39597:SF1">
    <property type="entry name" value="UBA DOMAIN-CONTAINING PROTEIN RUP1"/>
    <property type="match status" value="1"/>
</dbReference>
<evidence type="ECO:0000256" key="1">
    <source>
        <dbReference type="SAM" id="MobiDB-lite"/>
    </source>
</evidence>
<dbReference type="EMBL" id="LT635756">
    <property type="protein sequence ID" value="SGZ46362.1"/>
    <property type="molecule type" value="Genomic_DNA"/>
</dbReference>
<protein>
    <submittedName>
        <fullName evidence="3">CIC11C00000002554</fullName>
    </submittedName>
</protein>
<keyword evidence="4" id="KW-1185">Reference proteome</keyword>
<proteinExistence type="predicted"/>
<dbReference type="GO" id="GO:0005634">
    <property type="term" value="C:nucleus"/>
    <property type="evidence" value="ECO:0007669"/>
    <property type="project" value="TreeGrafter"/>
</dbReference>
<gene>
    <name evidence="3" type="ORF">SAMEA4029010_CIC11G00000002554</name>
</gene>
<sequence length="791" mass="87107">MDNQIQTLVEMGFSRDQAVDALESSNNDLTKAIAYLFGEVDDTGAGTNASPYVVESAPIDCYDSVNVSNPQDLPEFLAQYASPEAMEAPALPGRYNEGYYTNEVSHGGNSIDNATSNAVHGDNNAVHVDHDDMDDLGDIDDEDMDVVVEIDENYDHGPNVKTEGHLFPVVLCGSTKYRYWASMVAILAQFSPFSEPLLSSDATTDFVSELQRIVYFLRNFRKSNRWYISADPLVAQLVDTSDSDVAAAYTDEEAVLNAYEFMMQQHQLLRTVLESLVESVEENISKELTVLEIDSDTRRNNLYNTLNELFWQRGFVKLGQIKYKQVAPVVTYQLIGESTNYSGPFELQETVYPEIYSDIAEKAVEREVKQMREAEVSLQAVTRKLMELNFFEGKKILSLLRQAVGALGGVNGHNNKALGDESHGKCNGNIQGNEMVGNEGLENDVNDNIVSRAKEVSESAVNGCEKGARELSALGHQIEGARLAQIEKQNALRKQALGEQLGQYDQIPAECNLIPYDLLGVICGDDHYYVRQDLDTYLRMDERTLVDFEDIQVDVAHLTRRGSHLITLVYGQREGCATLDDDECEEESKNSKDDDDQEYEKKENKEEDKNNDSKLEASKNLKETQDSQGNRESIISSTSENSLPNQTPIEANYESSGSHTDGHERIPHLGTSQSQGHCEVESASLAAVSTPSTDSTTFKNASTNSGTNSNLTSNPSSITISNASSNPPSNPNSPYTSKVSDVSKNLPVSSNKVHSGSPGADPLAATIKPVVAQLIVDQFRADEDSAPIRLD</sequence>
<dbReference type="InterPro" id="IPR055335">
    <property type="entry name" value="Ucp6/RUP1"/>
</dbReference>
<dbReference type="GO" id="GO:0016579">
    <property type="term" value="P:protein deubiquitination"/>
    <property type="evidence" value="ECO:0007669"/>
    <property type="project" value="TreeGrafter"/>
</dbReference>
<evidence type="ECO:0000313" key="3">
    <source>
        <dbReference type="EMBL" id="SGZ46362.1"/>
    </source>
</evidence>
<dbReference type="Gene3D" id="1.10.8.10">
    <property type="entry name" value="DNA helicase RuvA subunit, C-terminal domain"/>
    <property type="match status" value="1"/>
</dbReference>
<dbReference type="Pfam" id="PF00627">
    <property type="entry name" value="UBA"/>
    <property type="match status" value="1"/>
</dbReference>
<organism evidence="3 4">
    <name type="scientific">Sungouiella intermedia</name>
    <dbReference type="NCBI Taxonomy" id="45354"/>
    <lineage>
        <taxon>Eukaryota</taxon>
        <taxon>Fungi</taxon>
        <taxon>Dikarya</taxon>
        <taxon>Ascomycota</taxon>
        <taxon>Saccharomycotina</taxon>
        <taxon>Pichiomycetes</taxon>
        <taxon>Metschnikowiaceae</taxon>
        <taxon>Sungouiella</taxon>
    </lineage>
</organism>
<accession>A0A1L0B6M3</accession>
<feature type="compositionally biased region" description="Polar residues" evidence="1">
    <location>
        <begin position="687"/>
        <end position="699"/>
    </location>
</feature>
<feature type="compositionally biased region" description="Basic and acidic residues" evidence="1">
    <location>
        <begin position="599"/>
        <end position="625"/>
    </location>
</feature>
<dbReference type="OrthoDB" id="4489171at2759"/>
<dbReference type="SMART" id="SM00165">
    <property type="entry name" value="UBA"/>
    <property type="match status" value="1"/>
</dbReference>
<dbReference type="GO" id="GO:0005829">
    <property type="term" value="C:cytosol"/>
    <property type="evidence" value="ECO:0007669"/>
    <property type="project" value="TreeGrafter"/>
</dbReference>
<evidence type="ECO:0000259" key="2">
    <source>
        <dbReference type="PROSITE" id="PS50030"/>
    </source>
</evidence>